<reference evidence="2" key="1">
    <citation type="submission" date="2020-07" db="EMBL/GenBank/DDBJ databases">
        <authorList>
            <person name="Ferguson B K."/>
        </authorList>
    </citation>
    <scope>NUCLEOTIDE SEQUENCE</scope>
    <source>
        <strain evidence="2">L06</strain>
    </source>
</reference>
<evidence type="ECO:0000259" key="1">
    <source>
        <dbReference type="Pfam" id="PF09811"/>
    </source>
</evidence>
<dbReference type="AlphaFoldDB" id="A0A6V7HNC2"/>
<dbReference type="EMBL" id="CADCXW020000001">
    <property type="protein sequence ID" value="CAD1528279.1"/>
    <property type="molecule type" value="Genomic_DNA"/>
</dbReference>
<organism evidence="2">
    <name type="scientific">Bracon brevicornis</name>
    <dbReference type="NCBI Taxonomy" id="1563983"/>
    <lineage>
        <taxon>Eukaryota</taxon>
        <taxon>Metazoa</taxon>
        <taxon>Ecdysozoa</taxon>
        <taxon>Arthropoda</taxon>
        <taxon>Hexapoda</taxon>
        <taxon>Insecta</taxon>
        <taxon>Pterygota</taxon>
        <taxon>Neoptera</taxon>
        <taxon>Endopterygota</taxon>
        <taxon>Hymenoptera</taxon>
        <taxon>Apocrita</taxon>
        <taxon>Ichneumonoidea</taxon>
        <taxon>Braconidae</taxon>
        <taxon>Braconinae</taxon>
        <taxon>Bracon</taxon>
    </lineage>
</organism>
<evidence type="ECO:0000313" key="2">
    <source>
        <dbReference type="EMBL" id="CAD1528279.1"/>
    </source>
</evidence>
<dbReference type="InterPro" id="IPR019191">
    <property type="entry name" value="Essential_protein_Yae1_N"/>
</dbReference>
<protein>
    <recommendedName>
        <fullName evidence="1">Essential protein Yae1 N-terminal domain-containing protein</fullName>
    </recommendedName>
</protein>
<dbReference type="Pfam" id="PF09811">
    <property type="entry name" value="Yae1_N"/>
    <property type="match status" value="1"/>
</dbReference>
<sequence length="121" mass="13721">MNKAGYRGGIEQGAEEVLQSNFDDGYEVGFATGLMLGRYKALATHLFSTHQFPMAIKLLLTAMKEGKCHLCAIEQGDNFDKLDTSYLVEDHKMHVDALIEELYNYFAPLLTERQMENLKIN</sequence>
<name>A0A6V7HNC2_9HYME</name>
<feature type="domain" description="Essential protein Yae1 N-terminal" evidence="1">
    <location>
        <begin position="5"/>
        <end position="42"/>
    </location>
</feature>
<gene>
    <name evidence="2" type="ORF">BBRV_LOCUS1535</name>
</gene>
<proteinExistence type="predicted"/>
<accession>A0A6V7HNC2</accession>